<dbReference type="SMART" id="SM00116">
    <property type="entry name" value="CBS"/>
    <property type="match status" value="2"/>
</dbReference>
<keyword evidence="8" id="KW-1185">Reference proteome</keyword>
<dbReference type="Pfam" id="PF03471">
    <property type="entry name" value="CorC_HlyC"/>
    <property type="match status" value="1"/>
</dbReference>
<dbReference type="CDD" id="cd04590">
    <property type="entry name" value="CBS_pair_CorC_HlyC_assoc"/>
    <property type="match status" value="1"/>
</dbReference>
<gene>
    <name evidence="7" type="ORF">L1I42_00695</name>
</gene>
<feature type="compositionally biased region" description="Basic and acidic residues" evidence="5">
    <location>
        <begin position="351"/>
        <end position="372"/>
    </location>
</feature>
<feature type="compositionally biased region" description="Basic residues" evidence="5">
    <location>
        <begin position="321"/>
        <end position="331"/>
    </location>
</feature>
<evidence type="ECO:0000313" key="8">
    <source>
        <dbReference type="Proteomes" id="UP001201217"/>
    </source>
</evidence>
<protein>
    <submittedName>
        <fullName evidence="7">Hemolysin family protein</fullName>
    </submittedName>
</protein>
<dbReference type="RefSeq" id="WP_236112527.1">
    <property type="nucleotide sequence ID" value="NZ_JAKGTI010000001.1"/>
</dbReference>
<dbReference type="InterPro" id="IPR016169">
    <property type="entry name" value="FAD-bd_PCMH_sub2"/>
</dbReference>
<proteinExistence type="inferred from homology"/>
<feature type="compositionally biased region" description="Basic and acidic residues" evidence="5">
    <location>
        <begin position="1"/>
        <end position="18"/>
    </location>
</feature>
<evidence type="ECO:0000256" key="3">
    <source>
        <dbReference type="ARBA" id="ARBA00023122"/>
    </source>
</evidence>
<comment type="similarity">
    <text evidence="1">Belongs to the UPF0053 family. Hemolysin C subfamily.</text>
</comment>
<sequence>MNDKDQSIAAADRPHRQSGDQPSQTEEAPRSFWARLRAKLTGKAPSLREDLQVALDDDNHTEGDGAFSAGEKALIQNVLNLAHTRVEDVMVPRADIEACEENASMSSLIARFREAGHSRLPIYGDNLDNIIGMIHIKDLLLSLAEPQSATEKPDQPEKLKSPLLRAQIAKQRKMVRDVLFVPPSMPVATLLQRMQTTRVHMAIVVDEYGGTDGLVTIEDLLEAVVGDIEDEHDEAEANQIRRVDEHTIVADARVELDDLADELGPNFQPGDAAQDVDTLGGLIINLVDRVPVRGEVISKVRGFEFEIMQADPRRVKKIKIKRRRRGLRARARGTGLGEFSGSGTPQPIESARPRPAAETESKSDTEKASAAG</sequence>
<dbReference type="EMBL" id="JAKGTI010000001">
    <property type="protein sequence ID" value="MCF4097001.1"/>
    <property type="molecule type" value="Genomic_DNA"/>
</dbReference>
<organism evidence="7 8">
    <name type="scientific">Maritalea mediterranea</name>
    <dbReference type="NCBI Taxonomy" id="2909667"/>
    <lineage>
        <taxon>Bacteria</taxon>
        <taxon>Pseudomonadati</taxon>
        <taxon>Pseudomonadota</taxon>
        <taxon>Alphaproteobacteria</taxon>
        <taxon>Hyphomicrobiales</taxon>
        <taxon>Devosiaceae</taxon>
        <taxon>Maritalea</taxon>
    </lineage>
</organism>
<evidence type="ECO:0000256" key="5">
    <source>
        <dbReference type="SAM" id="MobiDB-lite"/>
    </source>
</evidence>
<evidence type="ECO:0000259" key="6">
    <source>
        <dbReference type="PROSITE" id="PS51371"/>
    </source>
</evidence>
<feature type="domain" description="CBS" evidence="6">
    <location>
        <begin position="90"/>
        <end position="150"/>
    </location>
</feature>
<evidence type="ECO:0000313" key="7">
    <source>
        <dbReference type="EMBL" id="MCF4097001.1"/>
    </source>
</evidence>
<dbReference type="Gene3D" id="3.30.465.10">
    <property type="match status" value="1"/>
</dbReference>
<dbReference type="InterPro" id="IPR046342">
    <property type="entry name" value="CBS_dom_sf"/>
</dbReference>
<keyword evidence="2" id="KW-0677">Repeat</keyword>
<dbReference type="InterPro" id="IPR036318">
    <property type="entry name" value="FAD-bd_PCMH-like_sf"/>
</dbReference>
<feature type="region of interest" description="Disordered" evidence="5">
    <location>
        <begin position="1"/>
        <end position="31"/>
    </location>
</feature>
<dbReference type="InterPro" id="IPR000644">
    <property type="entry name" value="CBS_dom"/>
</dbReference>
<dbReference type="SUPFAM" id="SSF54631">
    <property type="entry name" value="CBS-domain pair"/>
    <property type="match status" value="1"/>
</dbReference>
<feature type="region of interest" description="Disordered" evidence="5">
    <location>
        <begin position="321"/>
        <end position="372"/>
    </location>
</feature>
<keyword evidence="3 4" id="KW-0129">CBS domain</keyword>
<dbReference type="SMART" id="SM01091">
    <property type="entry name" value="CorC_HlyC"/>
    <property type="match status" value="1"/>
</dbReference>
<dbReference type="Pfam" id="PF00571">
    <property type="entry name" value="CBS"/>
    <property type="match status" value="2"/>
</dbReference>
<dbReference type="PANTHER" id="PTHR22777:SF27">
    <property type="entry name" value="MAGNESIUM AND COBALT EFFLUX PROTEIN CORC"/>
    <property type="match status" value="1"/>
</dbReference>
<dbReference type="InterPro" id="IPR005170">
    <property type="entry name" value="Transptr-assoc_dom"/>
</dbReference>
<accession>A0ABS9E2C3</accession>
<evidence type="ECO:0000256" key="2">
    <source>
        <dbReference type="ARBA" id="ARBA00022737"/>
    </source>
</evidence>
<dbReference type="Proteomes" id="UP001201217">
    <property type="component" value="Unassembled WGS sequence"/>
</dbReference>
<reference evidence="7 8" key="1">
    <citation type="submission" date="2022-01" db="EMBL/GenBank/DDBJ databases">
        <title>Maritalea mediterranea sp. nov., isolated from marine plastic residues from the Malva-rosa beach (Valencia, Spain).</title>
        <authorList>
            <person name="Vidal-Verdu A."/>
            <person name="Molina-Menor E."/>
            <person name="Pascual J."/>
            <person name="Pereto J."/>
            <person name="Porcar M."/>
        </authorList>
    </citation>
    <scope>NUCLEOTIDE SEQUENCE [LARGE SCALE GENOMIC DNA]</scope>
    <source>
        <strain evidence="7 8">P4.10X</strain>
    </source>
</reference>
<feature type="domain" description="CBS" evidence="6">
    <location>
        <begin position="174"/>
        <end position="234"/>
    </location>
</feature>
<dbReference type="PROSITE" id="PS51371">
    <property type="entry name" value="CBS"/>
    <property type="match status" value="2"/>
</dbReference>
<evidence type="ECO:0000256" key="1">
    <source>
        <dbReference type="ARBA" id="ARBA00006446"/>
    </source>
</evidence>
<dbReference type="Gene3D" id="3.10.580.10">
    <property type="entry name" value="CBS-domain"/>
    <property type="match status" value="1"/>
</dbReference>
<dbReference type="InterPro" id="IPR044751">
    <property type="entry name" value="Ion_transp-like_CBS"/>
</dbReference>
<dbReference type="SUPFAM" id="SSF56176">
    <property type="entry name" value="FAD-binding/transporter-associated domain-like"/>
    <property type="match status" value="1"/>
</dbReference>
<evidence type="ECO:0000256" key="4">
    <source>
        <dbReference type="PROSITE-ProRule" id="PRU00703"/>
    </source>
</evidence>
<dbReference type="PANTHER" id="PTHR22777">
    <property type="entry name" value="HEMOLYSIN-RELATED"/>
    <property type="match status" value="1"/>
</dbReference>
<name>A0ABS9E2C3_9HYPH</name>
<comment type="caution">
    <text evidence="7">The sequence shown here is derived from an EMBL/GenBank/DDBJ whole genome shotgun (WGS) entry which is preliminary data.</text>
</comment>